<dbReference type="RefSeq" id="WP_283832064.1">
    <property type="nucleotide sequence ID" value="NZ_JASJEU010000014.1"/>
</dbReference>
<sequence>MEPILLRLATDDDATDIRAVYEPYLATPITFETELPSLKEFRARMVDARATYPYLVAERAGEIVGYAYASAQHPRAAYAWNVELSVYLALDARGRGLGRVLYEALIELVRTQGAKAAYALVTVPNAASEGLHAALGFERIGLQPHAGWKAGAWHDVAWLRKELAPYEGAPEPLVPFPELLREQPDVVRAVLERANAALRG</sequence>
<keyword evidence="2 4" id="KW-0012">Acyltransferase</keyword>
<dbReference type="CDD" id="cd04301">
    <property type="entry name" value="NAT_SF"/>
    <property type="match status" value="1"/>
</dbReference>
<comment type="caution">
    <text evidence="4">The sequence shown here is derived from an EMBL/GenBank/DDBJ whole genome shotgun (WGS) entry which is preliminary data.</text>
</comment>
<keyword evidence="5" id="KW-1185">Reference proteome</keyword>
<dbReference type="InterPro" id="IPR000182">
    <property type="entry name" value="GNAT_dom"/>
</dbReference>
<dbReference type="SUPFAM" id="SSF55729">
    <property type="entry name" value="Acyl-CoA N-acyltransferases (Nat)"/>
    <property type="match status" value="1"/>
</dbReference>
<feature type="domain" description="N-acetyltransferase" evidence="3">
    <location>
        <begin position="4"/>
        <end position="164"/>
    </location>
</feature>
<dbReference type="EC" id="2.3.1.-" evidence="4"/>
<dbReference type="InterPro" id="IPR016181">
    <property type="entry name" value="Acyl_CoA_acyltransferase"/>
</dbReference>
<dbReference type="PANTHER" id="PTHR43072:SF23">
    <property type="entry name" value="UPF0039 PROTEIN C11D3.02C"/>
    <property type="match status" value="1"/>
</dbReference>
<dbReference type="GO" id="GO:0016746">
    <property type="term" value="F:acyltransferase activity"/>
    <property type="evidence" value="ECO:0007669"/>
    <property type="project" value="UniProtKB-KW"/>
</dbReference>
<accession>A0ABT7DRC5</accession>
<evidence type="ECO:0000313" key="5">
    <source>
        <dbReference type="Proteomes" id="UP001232750"/>
    </source>
</evidence>
<dbReference type="Pfam" id="PF13420">
    <property type="entry name" value="Acetyltransf_4"/>
    <property type="match status" value="1"/>
</dbReference>
<evidence type="ECO:0000259" key="3">
    <source>
        <dbReference type="PROSITE" id="PS51186"/>
    </source>
</evidence>
<dbReference type="PROSITE" id="PS51186">
    <property type="entry name" value="GNAT"/>
    <property type="match status" value="1"/>
</dbReference>
<evidence type="ECO:0000313" key="4">
    <source>
        <dbReference type="EMBL" id="MDJ1650720.1"/>
    </source>
</evidence>
<reference evidence="4 5" key="1">
    <citation type="submission" date="2023-05" db="EMBL/GenBank/DDBJ databases">
        <title>Gordonibacter KGMB12511T sp. nov., isolated from faeces of healthy Korean.</title>
        <authorList>
            <person name="Kim H.S."/>
            <person name="Kim J.-S."/>
            <person name="Suh M.K."/>
            <person name="Eom M.K."/>
            <person name="Do H.E."/>
            <person name="Lee J.-S."/>
        </authorList>
    </citation>
    <scope>NUCLEOTIDE SEQUENCE [LARGE SCALE GENOMIC DNA]</scope>
    <source>
        <strain evidence="4 5">KGMB12511</strain>
    </source>
</reference>
<proteinExistence type="predicted"/>
<organism evidence="4 5">
    <name type="scientific">Gordonibacter faecis</name>
    <dbReference type="NCBI Taxonomy" id="3047475"/>
    <lineage>
        <taxon>Bacteria</taxon>
        <taxon>Bacillati</taxon>
        <taxon>Actinomycetota</taxon>
        <taxon>Coriobacteriia</taxon>
        <taxon>Eggerthellales</taxon>
        <taxon>Eggerthellaceae</taxon>
        <taxon>Gordonibacter</taxon>
    </lineage>
</organism>
<dbReference type="PANTHER" id="PTHR43072">
    <property type="entry name" value="N-ACETYLTRANSFERASE"/>
    <property type="match status" value="1"/>
</dbReference>
<keyword evidence="1 4" id="KW-0808">Transferase</keyword>
<protein>
    <submittedName>
        <fullName evidence="4">GNAT family N-acetyltransferase</fullName>
        <ecNumber evidence="4">2.3.1.-</ecNumber>
    </submittedName>
</protein>
<name>A0ABT7DRC5_9ACTN</name>
<dbReference type="Proteomes" id="UP001232750">
    <property type="component" value="Unassembled WGS sequence"/>
</dbReference>
<gene>
    <name evidence="4" type="ORF">QNJ86_07890</name>
</gene>
<evidence type="ECO:0000256" key="2">
    <source>
        <dbReference type="ARBA" id="ARBA00023315"/>
    </source>
</evidence>
<evidence type="ECO:0000256" key="1">
    <source>
        <dbReference type="ARBA" id="ARBA00022679"/>
    </source>
</evidence>
<dbReference type="Gene3D" id="3.40.630.30">
    <property type="match status" value="1"/>
</dbReference>
<dbReference type="EMBL" id="JASJEU010000014">
    <property type="protein sequence ID" value="MDJ1650720.1"/>
    <property type="molecule type" value="Genomic_DNA"/>
</dbReference>